<keyword evidence="2" id="KW-1185">Reference proteome</keyword>
<sequence length="975" mass="110504">MILNAIDKKQLIAIVLLDMSKAFDSIDTTTLITKLEDVGASCQAIQWFQSYLTSRYQVVRIQTTLSDPLEVKSGVHQGSILGPLLFSIYVNDLPSVPQQCSPYSYVDDTKLLMSFSLQHQQRAVSEINQDLLRIRNWCFDNKLLLNPGKTKAMICGSRQMRAKLPNFRLSLLGKEIIPVTSAKDLGVILDSGMTFDSHVQATISSFFSKLYYCSTVWSNTSQTNLNKLHFKPGRYAKRSESMFNISKYDLENSHGPFKELVGMGTEQLWVEKCNIHLAELAKIVSDATVTTIENGQDDERISGTVDRTDTVVDIELTEAASGSEKRKATEELIEQLTVPSKRNCNENKPKDDFQAHVENCRIDRSSLSPVANPRNKKPRWRDVAKSNLEGEMRINIRKERTKKALTEICAVASLPKNGYKLFQAICTKYEKGKLKEQHALPKDMKGKPKFRTVYVSCLHGLDVADRIELLKKVAEGDISLEQLKVMAKEFKMIRPIQNTISSFVGKEWGIIASQLPEYTNPEQLFRFAGKDPTNCFFKSYLQLLRDKLDGNQIVKIPSPNTFSTESRHQGIICRCEDPLAVEQSMCGRKDTGFALAMYTFCGINGNENLGLHLEKVFKLVDRVNFATRQTYNVIVVGTAEDIVSAKGWIAINRGSIAEIGYISRSNVKSSGDLRMIESIDNAFMVYHAAVGDRLSPEHVNFTKEKCPSNLVEVPDTHVNKQYSLLKRLIEMFSRQDDWILDINSAQATGVVAALKSKRNGLCLVSSDDEEFVCKRKLSELMRDNKWLYFITTPQTTVALYWIKGKGDYRQYVANRVRKIQEYSQATAETRAEAKVKQEILAVATVEKDEFDESLDKFSFVKVLRIGAWIQRFLDNCRTKPNERKSGPIDTEEIERVKLWWIKRAQLQAQQDVRFEADQLHLSLQPNNRGILKCRGRIVGEYPIYLPDHHPFTASLVHHAHISTLHGGVGMTMAKV</sequence>
<reference evidence="1" key="1">
    <citation type="submission" date="2020-04" db="EMBL/GenBank/DDBJ databases">
        <authorList>
            <person name="Alioto T."/>
            <person name="Alioto T."/>
            <person name="Gomez Garrido J."/>
        </authorList>
    </citation>
    <scope>NUCLEOTIDE SEQUENCE</scope>
    <source>
        <strain evidence="1">A484AB</strain>
    </source>
</reference>
<dbReference type="PROSITE" id="PS50878">
    <property type="entry name" value="RT_POL"/>
    <property type="match status" value="1"/>
</dbReference>
<comment type="caution">
    <text evidence="1">The sequence shown here is derived from an EMBL/GenBank/DDBJ whole genome shotgun (WGS) entry which is preliminary data.</text>
</comment>
<evidence type="ECO:0000313" key="2">
    <source>
        <dbReference type="Proteomes" id="UP001152795"/>
    </source>
</evidence>
<name>A0A6S7G6E1_PARCT</name>
<dbReference type="PANTHER" id="PTHR33332">
    <property type="entry name" value="REVERSE TRANSCRIPTASE DOMAIN-CONTAINING PROTEIN"/>
    <property type="match status" value="1"/>
</dbReference>
<dbReference type="Proteomes" id="UP001152795">
    <property type="component" value="Unassembled WGS sequence"/>
</dbReference>
<accession>A0A6S7G6E1</accession>
<evidence type="ECO:0000313" key="1">
    <source>
        <dbReference type="EMBL" id="CAB3981230.1"/>
    </source>
</evidence>
<dbReference type="AlphaFoldDB" id="A0A6S7G6E1"/>
<proteinExistence type="predicted"/>
<dbReference type="InterPro" id="IPR000477">
    <property type="entry name" value="RT_dom"/>
</dbReference>
<dbReference type="Gene3D" id="3.40.50.150">
    <property type="entry name" value="Vaccinia Virus protein VP39"/>
    <property type="match status" value="1"/>
</dbReference>
<dbReference type="InterPro" id="IPR029063">
    <property type="entry name" value="SAM-dependent_MTases_sf"/>
</dbReference>
<gene>
    <name evidence="1" type="ORF">PACLA_8A083530</name>
</gene>
<organism evidence="1 2">
    <name type="scientific">Paramuricea clavata</name>
    <name type="common">Red gorgonian</name>
    <name type="synonym">Violescent sea-whip</name>
    <dbReference type="NCBI Taxonomy" id="317549"/>
    <lineage>
        <taxon>Eukaryota</taxon>
        <taxon>Metazoa</taxon>
        <taxon>Cnidaria</taxon>
        <taxon>Anthozoa</taxon>
        <taxon>Octocorallia</taxon>
        <taxon>Malacalcyonacea</taxon>
        <taxon>Plexauridae</taxon>
        <taxon>Paramuricea</taxon>
    </lineage>
</organism>
<dbReference type="Pfam" id="PF00078">
    <property type="entry name" value="RVT_1"/>
    <property type="match status" value="1"/>
</dbReference>
<dbReference type="OrthoDB" id="5988050at2759"/>
<protein>
    <submittedName>
        <fullName evidence="1">Uncharacterized protein</fullName>
    </submittedName>
</protein>
<dbReference type="EMBL" id="CACRXK020000364">
    <property type="protein sequence ID" value="CAB3981230.1"/>
    <property type="molecule type" value="Genomic_DNA"/>
</dbReference>